<dbReference type="AlphaFoldDB" id="A0A132AME1"/>
<dbReference type="EMBL" id="JXLN01018034">
    <property type="protein sequence ID" value="KPM11815.1"/>
    <property type="molecule type" value="Genomic_DNA"/>
</dbReference>
<protein>
    <submittedName>
        <fullName evidence="1">Uncharacterized protein</fullName>
    </submittedName>
</protein>
<comment type="caution">
    <text evidence="1">The sequence shown here is derived from an EMBL/GenBank/DDBJ whole genome shotgun (WGS) entry which is preliminary data.</text>
</comment>
<dbReference type="Proteomes" id="UP000616769">
    <property type="component" value="Unassembled WGS sequence"/>
</dbReference>
<name>A0A132AME1_SARSC</name>
<gene>
    <name evidence="1" type="ORF">QR98_0103910</name>
</gene>
<dbReference type="VEuPathDB" id="VectorBase:SSCA005974"/>
<evidence type="ECO:0000313" key="1">
    <source>
        <dbReference type="EMBL" id="KPM11815.1"/>
    </source>
</evidence>
<reference evidence="1 2" key="1">
    <citation type="journal article" date="2015" name="Parasit. Vectors">
        <title>Draft genome of the scabies mite.</title>
        <authorList>
            <person name="Rider S.D.Jr."/>
            <person name="Morgan M.S."/>
            <person name="Arlian L.G."/>
        </authorList>
    </citation>
    <scope>NUCLEOTIDE SEQUENCE [LARGE SCALE GENOMIC DNA]</scope>
    <source>
        <strain evidence="1">Arlian Lab</strain>
    </source>
</reference>
<sequence length="72" mass="8486">MVPHRLCLIFVIIKRSSQTLPYNQHRSVRNQSRNESLRRLLVKVLELPASIMMMKTMAIIVKRLMKSPPRMV</sequence>
<accession>A0A132AME1</accession>
<organism evidence="1 2">
    <name type="scientific">Sarcoptes scabiei</name>
    <name type="common">Itch mite</name>
    <name type="synonym">Acarus scabiei</name>
    <dbReference type="NCBI Taxonomy" id="52283"/>
    <lineage>
        <taxon>Eukaryota</taxon>
        <taxon>Metazoa</taxon>
        <taxon>Ecdysozoa</taxon>
        <taxon>Arthropoda</taxon>
        <taxon>Chelicerata</taxon>
        <taxon>Arachnida</taxon>
        <taxon>Acari</taxon>
        <taxon>Acariformes</taxon>
        <taxon>Sarcoptiformes</taxon>
        <taxon>Astigmata</taxon>
        <taxon>Psoroptidia</taxon>
        <taxon>Sarcoptoidea</taxon>
        <taxon>Sarcoptidae</taxon>
        <taxon>Sarcoptinae</taxon>
        <taxon>Sarcoptes</taxon>
    </lineage>
</organism>
<evidence type="ECO:0000313" key="2">
    <source>
        <dbReference type="Proteomes" id="UP000616769"/>
    </source>
</evidence>
<proteinExistence type="predicted"/>